<keyword evidence="3" id="KW-1185">Reference proteome</keyword>
<protein>
    <submittedName>
        <fullName evidence="2">Uncharacterized protein</fullName>
    </submittedName>
</protein>
<feature type="region of interest" description="Disordered" evidence="1">
    <location>
        <begin position="156"/>
        <end position="176"/>
    </location>
</feature>
<feature type="non-terminal residue" evidence="2">
    <location>
        <position position="250"/>
    </location>
</feature>
<evidence type="ECO:0000313" key="2">
    <source>
        <dbReference type="EMBL" id="KAL0161817.1"/>
    </source>
</evidence>
<evidence type="ECO:0000256" key="1">
    <source>
        <dbReference type="SAM" id="MobiDB-lite"/>
    </source>
</evidence>
<dbReference type="EMBL" id="JAMKFB020000021">
    <property type="protein sequence ID" value="KAL0161817.1"/>
    <property type="molecule type" value="Genomic_DNA"/>
</dbReference>
<dbReference type="PANTHER" id="PTHR31025:SF19">
    <property type="entry name" value="SI:CH73-42K18.1-RELATED"/>
    <property type="match status" value="1"/>
</dbReference>
<dbReference type="PANTHER" id="PTHR31025">
    <property type="entry name" value="SI:CH211-196P9.1-RELATED"/>
    <property type="match status" value="1"/>
</dbReference>
<proteinExistence type="predicted"/>
<organism evidence="2 3">
    <name type="scientific">Cirrhinus mrigala</name>
    <name type="common">Mrigala</name>
    <dbReference type="NCBI Taxonomy" id="683832"/>
    <lineage>
        <taxon>Eukaryota</taxon>
        <taxon>Metazoa</taxon>
        <taxon>Chordata</taxon>
        <taxon>Craniata</taxon>
        <taxon>Vertebrata</taxon>
        <taxon>Euteleostomi</taxon>
        <taxon>Actinopterygii</taxon>
        <taxon>Neopterygii</taxon>
        <taxon>Teleostei</taxon>
        <taxon>Ostariophysi</taxon>
        <taxon>Cypriniformes</taxon>
        <taxon>Cyprinidae</taxon>
        <taxon>Labeoninae</taxon>
        <taxon>Labeonini</taxon>
        <taxon>Cirrhinus</taxon>
    </lineage>
</organism>
<gene>
    <name evidence="2" type="ORF">M9458_041213</name>
</gene>
<dbReference type="AlphaFoldDB" id="A0ABD0NKH1"/>
<dbReference type="Proteomes" id="UP001529510">
    <property type="component" value="Unassembled WGS sequence"/>
</dbReference>
<reference evidence="2 3" key="1">
    <citation type="submission" date="2024-05" db="EMBL/GenBank/DDBJ databases">
        <title>Genome sequencing and assembly of Indian major carp, Cirrhinus mrigala (Hamilton, 1822).</title>
        <authorList>
            <person name="Mohindra V."/>
            <person name="Chowdhury L.M."/>
            <person name="Lal K."/>
            <person name="Jena J.K."/>
        </authorList>
    </citation>
    <scope>NUCLEOTIDE SEQUENCE [LARGE SCALE GENOMIC DNA]</scope>
    <source>
        <strain evidence="2">CM1030</strain>
        <tissue evidence="2">Blood</tissue>
    </source>
</reference>
<name>A0ABD0NKH1_CIRMR</name>
<accession>A0ABD0NKH1</accession>
<evidence type="ECO:0000313" key="3">
    <source>
        <dbReference type="Proteomes" id="UP001529510"/>
    </source>
</evidence>
<comment type="caution">
    <text evidence="2">The sequence shown here is derived from an EMBL/GenBank/DDBJ whole genome shotgun (WGS) entry which is preliminary data.</text>
</comment>
<sequence>MPVLSSDAQESTEALSDAASSADTILISTSPQEQKMPWPEVFMIPKFSVDVEYRLRQANLIYLRDETPLKMTKELKHDILQKLAENIYSFKAYPTSSDIKDVAKALVAAHPCLRESGSPSGYCGWTHSLKDKMGNYRSKMRSLGHTDVMVNAGKRGRYSASRDPPNKNIKKPRKGEVNYLPDCPDGLDASSLEKYRQELVDEMKKKKPSADFISQRMDITLSFRRKEVVIDKPPLSQLLERWPALISESQ</sequence>